<feature type="transmembrane region" description="Helical" evidence="1">
    <location>
        <begin position="76"/>
        <end position="93"/>
    </location>
</feature>
<proteinExistence type="predicted"/>
<dbReference type="InterPro" id="IPR025620">
    <property type="entry name" value="YlaH"/>
</dbReference>
<sequence length="107" mass="12455">MDTFQFLVFDYILNTYGVENVFWIFYGLNLVLSIIAYKLGFARKLPLVKSIVVYILLLVGVYIITIFSTVMRMPSVESLIVINLVLAIYRTRLHFQRKAKNRNTSNV</sequence>
<keyword evidence="1" id="KW-0472">Membrane</keyword>
<protein>
    <submittedName>
        <fullName evidence="2">Putative membrane protein YlaH</fullName>
    </submittedName>
</protein>
<reference evidence="2" key="1">
    <citation type="journal article" date="2014" name="PLoS ONE">
        <title>Screening of metagenomic and genomic libraries reveals three classes of bacterial enzymes that overcome the toxicity of acrylate.</title>
        <authorList>
            <person name="Curson A.R."/>
            <person name="Burns O.J."/>
            <person name="Voget S."/>
            <person name="Daniel R."/>
            <person name="Todd J.D."/>
            <person name="McInnis K."/>
            <person name="Wexler M."/>
            <person name="Johnston A.W."/>
        </authorList>
    </citation>
    <scope>NUCLEOTIDE SEQUENCE</scope>
</reference>
<accession>A0A075FAR5</accession>
<keyword evidence="1" id="KW-1133">Transmembrane helix</keyword>
<dbReference type="Pfam" id="PF14036">
    <property type="entry name" value="YlaH"/>
    <property type="match status" value="1"/>
</dbReference>
<feature type="transmembrane region" description="Helical" evidence="1">
    <location>
        <begin position="51"/>
        <end position="70"/>
    </location>
</feature>
<evidence type="ECO:0000313" key="2">
    <source>
        <dbReference type="EMBL" id="AIE77293.1"/>
    </source>
</evidence>
<name>A0A075FAR5_9BACT</name>
<keyword evidence="1" id="KW-0812">Transmembrane</keyword>
<gene>
    <name evidence="2" type="primary">ylaH</name>
    <name evidence="2" type="ORF">pBIO2160_08</name>
</gene>
<dbReference type="AlphaFoldDB" id="A0A075FAR5"/>
<evidence type="ECO:0000256" key="1">
    <source>
        <dbReference type="SAM" id="Phobius"/>
    </source>
</evidence>
<feature type="transmembrane region" description="Helical" evidence="1">
    <location>
        <begin position="20"/>
        <end position="39"/>
    </location>
</feature>
<reference evidence="2" key="2">
    <citation type="submission" date="2014-03" db="EMBL/GenBank/DDBJ databases">
        <authorList>
            <person name="Curson A.R.J."/>
            <person name="Burns O.J."/>
            <person name="Voget S."/>
            <person name="Daniel R."/>
            <person name="Todd J.D."/>
            <person name="McInnis K."/>
            <person name="Wexler M."/>
            <person name="Johnston A.W.B."/>
        </authorList>
    </citation>
    <scope>NUCLEOTIDE SEQUENCE</scope>
</reference>
<organism evidence="2">
    <name type="scientific">uncultured bacterium pBIO2160</name>
    <dbReference type="NCBI Taxonomy" id="1478047"/>
    <lineage>
        <taxon>Bacteria</taxon>
        <taxon>environmental samples</taxon>
    </lineage>
</organism>
<dbReference type="EMBL" id="KJ531201">
    <property type="protein sequence ID" value="AIE77293.1"/>
    <property type="molecule type" value="Genomic_DNA"/>
</dbReference>